<dbReference type="GO" id="GO:0005634">
    <property type="term" value="C:nucleus"/>
    <property type="evidence" value="ECO:0007669"/>
    <property type="project" value="UniProtKB-SubCell"/>
</dbReference>
<dbReference type="InterPro" id="IPR008906">
    <property type="entry name" value="HATC_C_dom"/>
</dbReference>
<evidence type="ECO:0000256" key="1">
    <source>
        <dbReference type="ARBA" id="ARBA00004123"/>
    </source>
</evidence>
<evidence type="ECO:0000259" key="6">
    <source>
        <dbReference type="Pfam" id="PF05699"/>
    </source>
</evidence>
<dbReference type="GO" id="GO:0008270">
    <property type="term" value="F:zinc ion binding"/>
    <property type="evidence" value="ECO:0007669"/>
    <property type="project" value="UniProtKB-KW"/>
</dbReference>
<evidence type="ECO:0000256" key="5">
    <source>
        <dbReference type="ARBA" id="ARBA00023242"/>
    </source>
</evidence>
<accession>A0A3L6MSS7</accession>
<evidence type="ECO:0000256" key="3">
    <source>
        <dbReference type="ARBA" id="ARBA00022771"/>
    </source>
</evidence>
<evidence type="ECO:0000313" key="8">
    <source>
        <dbReference type="Proteomes" id="UP000270866"/>
    </source>
</evidence>
<proteinExistence type="predicted"/>
<gene>
    <name evidence="7" type="ORF">BFJ65_g17635</name>
</gene>
<evidence type="ECO:0000256" key="2">
    <source>
        <dbReference type="ARBA" id="ARBA00022723"/>
    </source>
</evidence>
<keyword evidence="5" id="KW-0539">Nucleus</keyword>
<reference evidence="7 8" key="1">
    <citation type="journal article" date="2018" name="Sci. Rep.">
        <title>Characterisation of pathogen-specific regions and novel effector candidates in Fusarium oxysporum f. sp. cepae.</title>
        <authorList>
            <person name="Armitage A.D."/>
            <person name="Taylor A."/>
            <person name="Sobczyk M.K."/>
            <person name="Baxter L."/>
            <person name="Greenfield B.P."/>
            <person name="Bates H.J."/>
            <person name="Wilson F."/>
            <person name="Jackson A.C."/>
            <person name="Ott S."/>
            <person name="Harrison R.J."/>
            <person name="Clarkson J.P."/>
        </authorList>
    </citation>
    <scope>NUCLEOTIDE SEQUENCE [LARGE SCALE GENOMIC DNA]</scope>
    <source>
        <strain evidence="7 8">FoC_Fus2</strain>
    </source>
</reference>
<keyword evidence="3" id="KW-0863">Zinc-finger</keyword>
<protein>
    <recommendedName>
        <fullName evidence="6">HAT C-terminal dimerisation domain-containing protein</fullName>
    </recommendedName>
</protein>
<dbReference type="PANTHER" id="PTHR46481:SF10">
    <property type="entry name" value="ZINC FINGER BED DOMAIN-CONTAINING PROTEIN 39"/>
    <property type="match status" value="1"/>
</dbReference>
<dbReference type="InterPro" id="IPR052035">
    <property type="entry name" value="ZnF_BED_domain_contain"/>
</dbReference>
<keyword evidence="2" id="KW-0479">Metal-binding</keyword>
<sequence length="708" mass="80824">MASSQTTAASTPSISDQPITGTSLDFSLFFKATYPDEDTQNTTSGSRKRKSRGMVMYRCLHCPADKPWANRKRDNAWHHARRCHADIISSLDRTLIGGSSDVLDDEREATRPRIDAFFPSRYSDVSLRRMFDRDRYLDAIISLITRRRLAFSAIKWDEMQEIMLAANPAIEDLLLMATLEASVSKIHILSDLWTSPHRHGILAISARWVDQDYQPQRALLAMPECRYSHSGETQASLIIDTLAKYGIASKVGYHVGDNATSNDTCLSYLSRRLRDDYGLTFDPSKRRIRCVAHIINLSLQAFLLASSKEALIAALDATDDTSNDQLFSQFYDTLHDAGQTTRTDEAHQRRRASRRGNRILENFTGWQHIVPLRKVHNIAVWIRKSTLHSAIWDDEIKLRLGIDNATRWNSWYRLELQDDILLASEWEFIERTHRFLQPVASTTLLAEGARSTLSQSLSIMDVLLRQYEKYKELYSSKENHDPHMVHCIDMGWFVLNKYYTLSDQTPVYAAALLLDPSKRRKYIERNWQESWHAPAIAAAQQIWLDEYNAAPIPESLRVPLDVSSSSGRQHNELDELLSDIAVTGPILDDADDFETFIDAPPTRITGSPLQWWLHRDQRKAYPRLSRMAIDILSIPPESSDVESHFSSARRTLSWDRESMTCENLAKVECVGNWMREGIIVPKSRGGRGVISSVAVEFSVETEAEDFLD</sequence>
<organism evidence="7 8">
    <name type="scientific">Fusarium oxysporum f. sp. cepae</name>
    <dbReference type="NCBI Taxonomy" id="396571"/>
    <lineage>
        <taxon>Eukaryota</taxon>
        <taxon>Fungi</taxon>
        <taxon>Dikarya</taxon>
        <taxon>Ascomycota</taxon>
        <taxon>Pezizomycotina</taxon>
        <taxon>Sordariomycetes</taxon>
        <taxon>Hypocreomycetidae</taxon>
        <taxon>Hypocreales</taxon>
        <taxon>Nectriaceae</taxon>
        <taxon>Fusarium</taxon>
        <taxon>Fusarium oxysporum species complex</taxon>
    </lineage>
</organism>
<dbReference type="SUPFAM" id="SSF53098">
    <property type="entry name" value="Ribonuclease H-like"/>
    <property type="match status" value="1"/>
</dbReference>
<dbReference type="GO" id="GO:0046983">
    <property type="term" value="F:protein dimerization activity"/>
    <property type="evidence" value="ECO:0007669"/>
    <property type="project" value="InterPro"/>
</dbReference>
<dbReference type="Proteomes" id="UP000270866">
    <property type="component" value="Unassembled WGS sequence"/>
</dbReference>
<name>A0A3L6MSS7_FUSOX</name>
<comment type="caution">
    <text evidence="7">The sequence shown here is derived from an EMBL/GenBank/DDBJ whole genome shotgun (WGS) entry which is preliminary data.</text>
</comment>
<evidence type="ECO:0000313" key="7">
    <source>
        <dbReference type="EMBL" id="RKK07429.1"/>
    </source>
</evidence>
<evidence type="ECO:0000256" key="4">
    <source>
        <dbReference type="ARBA" id="ARBA00022833"/>
    </source>
</evidence>
<dbReference type="InterPro" id="IPR012337">
    <property type="entry name" value="RNaseH-like_sf"/>
</dbReference>
<dbReference type="EMBL" id="MRCU01000016">
    <property type="protein sequence ID" value="RKK07429.1"/>
    <property type="molecule type" value="Genomic_DNA"/>
</dbReference>
<dbReference type="AlphaFoldDB" id="A0A3L6MSS7"/>
<feature type="domain" description="HAT C-terminal dimerisation" evidence="6">
    <location>
        <begin position="607"/>
        <end position="674"/>
    </location>
</feature>
<keyword evidence="4" id="KW-0862">Zinc</keyword>
<dbReference type="Pfam" id="PF05699">
    <property type="entry name" value="Dimer_Tnp_hAT"/>
    <property type="match status" value="1"/>
</dbReference>
<comment type="subcellular location">
    <subcellularLocation>
        <location evidence="1">Nucleus</location>
    </subcellularLocation>
</comment>
<dbReference type="PANTHER" id="PTHR46481">
    <property type="entry name" value="ZINC FINGER BED DOMAIN-CONTAINING PROTEIN 4"/>
    <property type="match status" value="1"/>
</dbReference>